<sequence>MNWKKYNGCDFLVFYFAIIAKSYIFAFEIIPWKYIFQGNKIS</sequence>
<organism evidence="2 3">
    <name type="scientific">Capnocytophaga ochracea</name>
    <dbReference type="NCBI Taxonomy" id="1018"/>
    <lineage>
        <taxon>Bacteria</taxon>
        <taxon>Pseudomonadati</taxon>
        <taxon>Bacteroidota</taxon>
        <taxon>Flavobacteriia</taxon>
        <taxon>Flavobacteriales</taxon>
        <taxon>Flavobacteriaceae</taxon>
        <taxon>Capnocytophaga</taxon>
    </lineage>
</organism>
<keyword evidence="1" id="KW-0812">Transmembrane</keyword>
<keyword evidence="1" id="KW-0472">Membrane</keyword>
<name>A0A2X2TQ95_CAPOC</name>
<proteinExistence type="predicted"/>
<keyword evidence="1" id="KW-1133">Transmembrane helix</keyword>
<reference evidence="2 3" key="1">
    <citation type="submission" date="2018-06" db="EMBL/GenBank/DDBJ databases">
        <authorList>
            <consortium name="Pathogen Informatics"/>
            <person name="Doyle S."/>
        </authorList>
    </citation>
    <scope>NUCLEOTIDE SEQUENCE [LARGE SCALE GENOMIC DNA]</scope>
    <source>
        <strain evidence="2 3">NCTC11546</strain>
    </source>
</reference>
<protein>
    <submittedName>
        <fullName evidence="2">Uncharacterized protein</fullName>
    </submittedName>
</protein>
<evidence type="ECO:0000313" key="2">
    <source>
        <dbReference type="EMBL" id="SQA78640.1"/>
    </source>
</evidence>
<accession>A0A2X2TQ95</accession>
<feature type="transmembrane region" description="Helical" evidence="1">
    <location>
        <begin position="12"/>
        <end position="36"/>
    </location>
</feature>
<dbReference type="Proteomes" id="UP000249891">
    <property type="component" value="Unassembled WGS sequence"/>
</dbReference>
<gene>
    <name evidence="2" type="ORF">NCTC11546_01880</name>
</gene>
<dbReference type="AlphaFoldDB" id="A0A2X2TQ95"/>
<evidence type="ECO:0000256" key="1">
    <source>
        <dbReference type="SAM" id="Phobius"/>
    </source>
</evidence>
<dbReference type="EMBL" id="UARG01000017">
    <property type="protein sequence ID" value="SQA78640.1"/>
    <property type="molecule type" value="Genomic_DNA"/>
</dbReference>
<evidence type="ECO:0000313" key="3">
    <source>
        <dbReference type="Proteomes" id="UP000249891"/>
    </source>
</evidence>